<accession>A0A6I3SWG5</accession>
<proteinExistence type="predicted"/>
<dbReference type="RefSeq" id="WP_155470881.1">
    <property type="nucleotide sequence ID" value="NZ_BMKG01000044.1"/>
</dbReference>
<dbReference type="AlphaFoldDB" id="A0A6I3SWG5"/>
<gene>
    <name evidence="2" type="ORF">GM672_12620</name>
</gene>
<dbReference type="EMBL" id="WNKZ01000031">
    <property type="protein sequence ID" value="MTV53570.1"/>
    <property type="molecule type" value="Genomic_DNA"/>
</dbReference>
<name>A0A6I3SWG5_9BURK</name>
<protein>
    <recommendedName>
        <fullName evidence="4">DUF4019 domain-containing protein</fullName>
    </recommendedName>
</protein>
<reference evidence="2 3" key="1">
    <citation type="submission" date="2019-11" db="EMBL/GenBank/DDBJ databases">
        <title>Type strains purchased from KCTC, JCM and DSMZ.</title>
        <authorList>
            <person name="Lu H."/>
        </authorList>
    </citation>
    <scope>NUCLEOTIDE SEQUENCE [LARGE SCALE GENOMIC DNA]</scope>
    <source>
        <strain evidence="2 3">KCTC 52429</strain>
    </source>
</reference>
<dbReference type="Proteomes" id="UP000430634">
    <property type="component" value="Unassembled WGS sequence"/>
</dbReference>
<feature type="signal peptide" evidence="1">
    <location>
        <begin position="1"/>
        <end position="21"/>
    </location>
</feature>
<keyword evidence="1" id="KW-0732">Signal</keyword>
<sequence length="169" mass="17703">MSKNHLLLALCCTLGATSALAVPPAPTIQAGSETLVNACTPGSQAALRKALQAPASKVSEPTEAAKLVHALLCGYRLSPNLAFLREHMGRTVTRKDSATGSDEETATVRPDAELIAALPRAGDAWGAEVQAYGDEVVLTYWRDAATVETRTLAYTGGRWRIVGIGSAAD</sequence>
<dbReference type="OrthoDB" id="34491at149698"/>
<evidence type="ECO:0000313" key="3">
    <source>
        <dbReference type="Proteomes" id="UP000430634"/>
    </source>
</evidence>
<evidence type="ECO:0000313" key="2">
    <source>
        <dbReference type="EMBL" id="MTV53570.1"/>
    </source>
</evidence>
<evidence type="ECO:0000256" key="1">
    <source>
        <dbReference type="SAM" id="SignalP"/>
    </source>
</evidence>
<evidence type="ECO:0008006" key="4">
    <source>
        <dbReference type="Google" id="ProtNLM"/>
    </source>
</evidence>
<organism evidence="2 3">
    <name type="scientific">Pseudoduganella buxea</name>
    <dbReference type="NCBI Taxonomy" id="1949069"/>
    <lineage>
        <taxon>Bacteria</taxon>
        <taxon>Pseudomonadati</taxon>
        <taxon>Pseudomonadota</taxon>
        <taxon>Betaproteobacteria</taxon>
        <taxon>Burkholderiales</taxon>
        <taxon>Oxalobacteraceae</taxon>
        <taxon>Telluria group</taxon>
        <taxon>Pseudoduganella</taxon>
    </lineage>
</organism>
<comment type="caution">
    <text evidence="2">The sequence shown here is derived from an EMBL/GenBank/DDBJ whole genome shotgun (WGS) entry which is preliminary data.</text>
</comment>
<feature type="chain" id="PRO_5026213035" description="DUF4019 domain-containing protein" evidence="1">
    <location>
        <begin position="22"/>
        <end position="169"/>
    </location>
</feature>